<keyword evidence="2" id="KW-1185">Reference proteome</keyword>
<evidence type="ECO:0000313" key="1">
    <source>
        <dbReference type="EMBL" id="GAA2064296.1"/>
    </source>
</evidence>
<proteinExistence type="predicted"/>
<accession>A0ABN2VK65</accession>
<comment type="caution">
    <text evidence="1">The sequence shown here is derived from an EMBL/GenBank/DDBJ whole genome shotgun (WGS) entry which is preliminary data.</text>
</comment>
<evidence type="ECO:0000313" key="2">
    <source>
        <dbReference type="Proteomes" id="UP001500751"/>
    </source>
</evidence>
<evidence type="ECO:0008006" key="3">
    <source>
        <dbReference type="Google" id="ProtNLM"/>
    </source>
</evidence>
<gene>
    <name evidence="1" type="ORF">GCM10009839_89720</name>
</gene>
<organism evidence="1 2">
    <name type="scientific">Catenulispora yoronensis</name>
    <dbReference type="NCBI Taxonomy" id="450799"/>
    <lineage>
        <taxon>Bacteria</taxon>
        <taxon>Bacillati</taxon>
        <taxon>Actinomycetota</taxon>
        <taxon>Actinomycetes</taxon>
        <taxon>Catenulisporales</taxon>
        <taxon>Catenulisporaceae</taxon>
        <taxon>Catenulispora</taxon>
    </lineage>
</organism>
<reference evidence="2" key="1">
    <citation type="journal article" date="2019" name="Int. J. Syst. Evol. Microbiol.">
        <title>The Global Catalogue of Microorganisms (GCM) 10K type strain sequencing project: providing services to taxonomists for standard genome sequencing and annotation.</title>
        <authorList>
            <consortium name="The Broad Institute Genomics Platform"/>
            <consortium name="The Broad Institute Genome Sequencing Center for Infectious Disease"/>
            <person name="Wu L."/>
            <person name="Ma J."/>
        </authorList>
    </citation>
    <scope>NUCLEOTIDE SEQUENCE [LARGE SCALE GENOMIC DNA]</scope>
    <source>
        <strain evidence="2">JCM 16014</strain>
    </source>
</reference>
<protein>
    <recommendedName>
        <fullName evidence="3">Transposase</fullName>
    </recommendedName>
</protein>
<name>A0ABN2VK65_9ACTN</name>
<dbReference type="Proteomes" id="UP001500751">
    <property type="component" value="Unassembled WGS sequence"/>
</dbReference>
<sequence>MVNVHRLRSTLAFIDANAARWNQGSWLHCVAAFAVENAGYVVMPSLRVNRT</sequence>
<dbReference type="EMBL" id="BAAAQN010000095">
    <property type="protein sequence ID" value="GAA2064296.1"/>
    <property type="molecule type" value="Genomic_DNA"/>
</dbReference>